<dbReference type="Proteomes" id="UP000177060">
    <property type="component" value="Unassembled WGS sequence"/>
</dbReference>
<dbReference type="InterPro" id="IPR016193">
    <property type="entry name" value="Cytidine_deaminase-like"/>
</dbReference>
<dbReference type="SUPFAM" id="SSF53927">
    <property type="entry name" value="Cytidine deaminase-like"/>
    <property type="match status" value="1"/>
</dbReference>
<evidence type="ECO:0000313" key="2">
    <source>
        <dbReference type="EMBL" id="OGM61406.1"/>
    </source>
</evidence>
<protein>
    <recommendedName>
        <fullName evidence="1">CMP/dCMP-type deaminase domain-containing protein</fullName>
    </recommendedName>
</protein>
<dbReference type="Gene3D" id="3.40.140.10">
    <property type="entry name" value="Cytidine Deaminase, domain 2"/>
    <property type="match status" value="1"/>
</dbReference>
<dbReference type="Pfam" id="PF00383">
    <property type="entry name" value="dCMP_cyt_deam_1"/>
    <property type="match status" value="1"/>
</dbReference>
<comment type="caution">
    <text evidence="2">The sequence shown here is derived from an EMBL/GenBank/DDBJ whole genome shotgun (WGS) entry which is preliminary data.</text>
</comment>
<accession>A0A1F8BBH6</accession>
<evidence type="ECO:0000313" key="3">
    <source>
        <dbReference type="Proteomes" id="UP000177060"/>
    </source>
</evidence>
<dbReference type="PROSITE" id="PS51747">
    <property type="entry name" value="CYT_DCMP_DEAMINASES_2"/>
    <property type="match status" value="1"/>
</dbReference>
<reference evidence="2 3" key="1">
    <citation type="journal article" date="2016" name="Nat. Commun.">
        <title>Thousands of microbial genomes shed light on interconnected biogeochemical processes in an aquifer system.</title>
        <authorList>
            <person name="Anantharaman K."/>
            <person name="Brown C.T."/>
            <person name="Hug L.A."/>
            <person name="Sharon I."/>
            <person name="Castelle C.J."/>
            <person name="Probst A.J."/>
            <person name="Thomas B.C."/>
            <person name="Singh A."/>
            <person name="Wilkins M.J."/>
            <person name="Karaoz U."/>
            <person name="Brodie E.L."/>
            <person name="Williams K.H."/>
            <person name="Hubbard S.S."/>
            <person name="Banfield J.F."/>
        </authorList>
    </citation>
    <scope>NUCLEOTIDE SEQUENCE [LARGE SCALE GENOMIC DNA]</scope>
</reference>
<dbReference type="PANTHER" id="PTHR11079:SF162">
    <property type="entry name" value="RIBOFLAVIN BIOSYNTHESIS PROTEIN PYRD, CHLOROPLASTIC"/>
    <property type="match status" value="1"/>
</dbReference>
<dbReference type="PANTHER" id="PTHR11079">
    <property type="entry name" value="CYTOSINE DEAMINASE FAMILY MEMBER"/>
    <property type="match status" value="1"/>
</dbReference>
<feature type="domain" description="CMP/dCMP-type deaminase" evidence="1">
    <location>
        <begin position="9"/>
        <end position="121"/>
    </location>
</feature>
<evidence type="ECO:0000259" key="1">
    <source>
        <dbReference type="PROSITE" id="PS51747"/>
    </source>
</evidence>
<dbReference type="InterPro" id="IPR002125">
    <property type="entry name" value="CMP_dCMP_dom"/>
</dbReference>
<sequence length="159" mass="17587">MKLTKEGIALLKKLMAISANKGNLANAGIVLENGKIIASAESLVVSSSDATAHSERMLVSEVCKLRHTNYTAGLTMVSVVEPCLMCLSACSQAGYKEIAFIIPAERYVEPIPWMTDIRNLDKEGLSKKFSNPLKYVHLKEHEGEFCKVFEKAMLRLLKK</sequence>
<proteinExistence type="predicted"/>
<gene>
    <name evidence="2" type="ORF">A3A52_01045</name>
</gene>
<dbReference type="GO" id="GO:0003824">
    <property type="term" value="F:catalytic activity"/>
    <property type="evidence" value="ECO:0007669"/>
    <property type="project" value="InterPro"/>
</dbReference>
<dbReference type="CDD" id="cd01285">
    <property type="entry name" value="nucleoside_deaminase"/>
    <property type="match status" value="1"/>
</dbReference>
<organism evidence="2 3">
    <name type="scientific">Candidatus Woesebacteria bacterium RIFCSPLOWO2_01_FULL_39_14</name>
    <dbReference type="NCBI Taxonomy" id="1802518"/>
    <lineage>
        <taxon>Bacteria</taxon>
        <taxon>Candidatus Woeseibacteriota</taxon>
    </lineage>
</organism>
<dbReference type="EMBL" id="MGHE01000044">
    <property type="protein sequence ID" value="OGM61406.1"/>
    <property type="molecule type" value="Genomic_DNA"/>
</dbReference>
<name>A0A1F8BBH6_9BACT</name>
<dbReference type="AlphaFoldDB" id="A0A1F8BBH6"/>